<comment type="caution">
    <text evidence="1">The sequence shown here is derived from an EMBL/GenBank/DDBJ whole genome shotgun (WGS) entry which is preliminary data.</text>
</comment>
<proteinExistence type="predicted"/>
<name>A0ACC3A7B0_9EURO</name>
<keyword evidence="2" id="KW-1185">Reference proteome</keyword>
<reference evidence="1" key="1">
    <citation type="submission" date="2022-10" db="EMBL/GenBank/DDBJ databases">
        <title>Culturing micro-colonial fungi from biological soil crusts in the Mojave desert and describing Neophaeococcomyces mojavensis, and introducing the new genera and species Taxawa tesnikishii.</title>
        <authorList>
            <person name="Kurbessoian T."/>
            <person name="Stajich J.E."/>
        </authorList>
    </citation>
    <scope>NUCLEOTIDE SEQUENCE</scope>
    <source>
        <strain evidence="1">JES_112</strain>
    </source>
</reference>
<sequence length="490" mass="55301">MGAVTQVTPASSKIVLRNDSSGTLLRSTTEDVDAVPGQYVRHHPLGVRPGGNALTSDEDLSLSMGILGRIPDSLLLLLLEWLDQDALVQLACTCRGLFAYATHDQLWRELALSQSDMEIEWRGSWRASLLKVSSQLPRIDCHYLFSDALYRPFQCTHVSLLPFTSRIPKRNQISRLKNLSVEDFASSWSDRPFILTEPVTKWQVYQNWDETSLLKRFGSVKFRAEAVDWTLSNYVKYMNNNQDESPLYLFDRAFIQKMELEVGKGGAYEPAECFQEDLFVLLGEHRPDHRWLIIGPERSGSTFHKDPNATSAWNAVIRGSKYWIMFPNSVMPPGVYVSDDQSEVTSPLSIAEWLLTFHEEARQTLGCIEGICGAGEVLHVPSGWWHLVVNLEPAIAITQNFVPKSHLSAAVNFLRNKPDQVSGFRSTIQDPYALFMQRLEQAHPDLYALVQEKGEKKRKWEDVVAVGDADGASRGAFSFGFGDDDLEEED</sequence>
<protein>
    <submittedName>
        <fullName evidence="1">Uncharacterized protein</fullName>
    </submittedName>
</protein>
<dbReference type="Proteomes" id="UP001172386">
    <property type="component" value="Unassembled WGS sequence"/>
</dbReference>
<evidence type="ECO:0000313" key="2">
    <source>
        <dbReference type="Proteomes" id="UP001172386"/>
    </source>
</evidence>
<gene>
    <name evidence="1" type="ORF">H2198_004903</name>
</gene>
<dbReference type="EMBL" id="JAPDRQ010000076">
    <property type="protein sequence ID" value="KAJ9656554.1"/>
    <property type="molecule type" value="Genomic_DNA"/>
</dbReference>
<evidence type="ECO:0000313" key="1">
    <source>
        <dbReference type="EMBL" id="KAJ9656554.1"/>
    </source>
</evidence>
<accession>A0ACC3A7B0</accession>
<organism evidence="1 2">
    <name type="scientific">Neophaeococcomyces mojaviensis</name>
    <dbReference type="NCBI Taxonomy" id="3383035"/>
    <lineage>
        <taxon>Eukaryota</taxon>
        <taxon>Fungi</taxon>
        <taxon>Dikarya</taxon>
        <taxon>Ascomycota</taxon>
        <taxon>Pezizomycotina</taxon>
        <taxon>Eurotiomycetes</taxon>
        <taxon>Chaetothyriomycetidae</taxon>
        <taxon>Chaetothyriales</taxon>
        <taxon>Chaetothyriales incertae sedis</taxon>
        <taxon>Neophaeococcomyces</taxon>
    </lineage>
</organism>